<feature type="disulfide bond" description="Redox-active" evidence="4">
    <location>
        <begin position="67"/>
        <end position="71"/>
    </location>
</feature>
<dbReference type="Proteomes" id="UP000221918">
    <property type="component" value="Unassembled WGS sequence"/>
</dbReference>
<evidence type="ECO:0000313" key="7">
    <source>
        <dbReference type="EMBL" id="MDR4327271.1"/>
    </source>
</evidence>
<dbReference type="Proteomes" id="UP001248134">
    <property type="component" value="Unassembled WGS sequence"/>
</dbReference>
<dbReference type="RefSeq" id="WP_016114519.1">
    <property type="nucleotide sequence ID" value="NZ_CP189809.1"/>
</dbReference>
<dbReference type="PANTHER" id="PTHR12151:SF25">
    <property type="entry name" value="LINALOOL DEHYDRATASE_ISOMERASE DOMAIN-CONTAINING PROTEIN"/>
    <property type="match status" value="1"/>
</dbReference>
<evidence type="ECO:0000256" key="1">
    <source>
        <dbReference type="ARBA" id="ARBA00010996"/>
    </source>
</evidence>
<evidence type="ECO:0000259" key="6">
    <source>
        <dbReference type="PROSITE" id="PS51352"/>
    </source>
</evidence>
<dbReference type="InterPro" id="IPR003782">
    <property type="entry name" value="SCO1/SenC"/>
</dbReference>
<feature type="binding site" evidence="3">
    <location>
        <position position="67"/>
    </location>
    <ligand>
        <name>Cu cation</name>
        <dbReference type="ChEBI" id="CHEBI:23378"/>
    </ligand>
</feature>
<evidence type="ECO:0000256" key="2">
    <source>
        <dbReference type="ARBA" id="ARBA00023008"/>
    </source>
</evidence>
<dbReference type="PROSITE" id="PS51257">
    <property type="entry name" value="PROKAR_LIPOPROTEIN"/>
    <property type="match status" value="1"/>
</dbReference>
<dbReference type="Gene3D" id="3.40.30.10">
    <property type="entry name" value="Glutaredoxin"/>
    <property type="match status" value="1"/>
</dbReference>
<feature type="signal peptide" evidence="5">
    <location>
        <begin position="1"/>
        <end position="23"/>
    </location>
</feature>
<dbReference type="InterPro" id="IPR013766">
    <property type="entry name" value="Thioredoxin_domain"/>
</dbReference>
<evidence type="ECO:0000256" key="3">
    <source>
        <dbReference type="PIRSR" id="PIRSR603782-1"/>
    </source>
</evidence>
<evidence type="ECO:0000313" key="9">
    <source>
        <dbReference type="Proteomes" id="UP000221918"/>
    </source>
</evidence>
<keyword evidence="5" id="KW-0732">Signal</keyword>
<evidence type="ECO:0000256" key="4">
    <source>
        <dbReference type="PIRSR" id="PIRSR603782-2"/>
    </source>
</evidence>
<dbReference type="EMBL" id="VLYX01000015">
    <property type="protein sequence ID" value="MDR4327271.1"/>
    <property type="molecule type" value="Genomic_DNA"/>
</dbReference>
<dbReference type="SUPFAM" id="SSF52833">
    <property type="entry name" value="Thioredoxin-like"/>
    <property type="match status" value="1"/>
</dbReference>
<reference evidence="7" key="2">
    <citation type="submission" date="2019-07" db="EMBL/GenBank/DDBJ databases">
        <title>Phylogenomic Reclassification of ATCC Bacillus Strains and Various Taxa within the Genus Bacillus.</title>
        <authorList>
            <person name="Riojas M.A."/>
            <person name="Frank A.M."/>
            <person name="Fenn S.L."/>
            <person name="King S.P."/>
            <person name="Brower S.M."/>
            <person name="Hazbon M.H."/>
        </authorList>
    </citation>
    <scope>NUCLEOTIDE SEQUENCE</scope>
    <source>
        <strain evidence="7">NR-12239</strain>
    </source>
</reference>
<sequence length="194" mass="22235">MKKVRTIRLLMIVSMIVFLSACGEPKLKDSLDWKVEKFSYTDQNGKPFGLSDLKGKVWVADFIFTSCETVCPPMTANMTKLKNMLKEEGINDVEFVSFSVDPTVDKPEKLKEFMERYDTDVSKWHFLTNYTQEEITSFAKNSFQAFVDKPASTTQVIHGTKLYLVDKNGIVVKSYSALTNTPYKEIIQDIKTIR</sequence>
<keyword evidence="3" id="KW-0479">Metal-binding</keyword>
<feature type="binding site" evidence="3">
    <location>
        <position position="158"/>
    </location>
    <ligand>
        <name>Cu cation</name>
        <dbReference type="ChEBI" id="CHEBI:23378"/>
    </ligand>
</feature>
<dbReference type="Pfam" id="PF02630">
    <property type="entry name" value="SCO1-SenC"/>
    <property type="match status" value="1"/>
</dbReference>
<proteinExistence type="inferred from homology"/>
<comment type="similarity">
    <text evidence="1">Belongs to the SCO1/2 family.</text>
</comment>
<dbReference type="CDD" id="cd02968">
    <property type="entry name" value="SCO"/>
    <property type="match status" value="1"/>
</dbReference>
<protein>
    <submittedName>
        <fullName evidence="8">SCO family protein</fullName>
    </submittedName>
</protein>
<accession>A0AAJ3V7N1</accession>
<name>A0AAJ3V7N1_9BACI</name>
<feature type="binding site" evidence="3">
    <location>
        <position position="71"/>
    </location>
    <ligand>
        <name>Cu cation</name>
        <dbReference type="ChEBI" id="CHEBI:23378"/>
    </ligand>
</feature>
<keyword evidence="2 3" id="KW-0186">Copper</keyword>
<comment type="caution">
    <text evidence="8">The sequence shown here is derived from an EMBL/GenBank/DDBJ whole genome shotgun (WGS) entry which is preliminary data.</text>
</comment>
<dbReference type="EMBL" id="NUTL01000085">
    <property type="protein sequence ID" value="PHE92590.1"/>
    <property type="molecule type" value="Genomic_DNA"/>
</dbReference>
<reference evidence="8 9" key="1">
    <citation type="submission" date="2017-09" db="EMBL/GenBank/DDBJ databases">
        <title>Large-scale bioinformatics analysis of Bacillus genomes uncovers conserved roles of natural products in bacterial physiology.</title>
        <authorList>
            <consortium name="Agbiome Team Llc"/>
            <person name="Bleich R.M."/>
            <person name="Grubbs K.J."/>
            <person name="Santa Maria K.C."/>
            <person name="Allen S.E."/>
            <person name="Farag S."/>
            <person name="Shank E.A."/>
            <person name="Bowers A."/>
        </authorList>
    </citation>
    <scope>NUCLEOTIDE SEQUENCE [LARGE SCALE GENOMIC DNA]</scope>
    <source>
        <strain evidence="8 9">AFS037265</strain>
    </source>
</reference>
<dbReference type="InterPro" id="IPR036249">
    <property type="entry name" value="Thioredoxin-like_sf"/>
</dbReference>
<keyword evidence="4" id="KW-1015">Disulfide bond</keyword>
<dbReference type="PANTHER" id="PTHR12151">
    <property type="entry name" value="ELECTRON TRANSPORT PROTIN SCO1/SENC FAMILY MEMBER"/>
    <property type="match status" value="1"/>
</dbReference>
<organism evidence="8 9">
    <name type="scientific">Bacillus pseudomycoides</name>
    <dbReference type="NCBI Taxonomy" id="64104"/>
    <lineage>
        <taxon>Bacteria</taxon>
        <taxon>Bacillati</taxon>
        <taxon>Bacillota</taxon>
        <taxon>Bacilli</taxon>
        <taxon>Bacillales</taxon>
        <taxon>Bacillaceae</taxon>
        <taxon>Bacillus</taxon>
        <taxon>Bacillus cereus group</taxon>
    </lineage>
</organism>
<evidence type="ECO:0000256" key="5">
    <source>
        <dbReference type="SAM" id="SignalP"/>
    </source>
</evidence>
<gene>
    <name evidence="8" type="ORF">COF81_19270</name>
    <name evidence="7" type="ORF">FOS08_15460</name>
</gene>
<dbReference type="GO" id="GO:0046872">
    <property type="term" value="F:metal ion binding"/>
    <property type="evidence" value="ECO:0007669"/>
    <property type="project" value="UniProtKB-KW"/>
</dbReference>
<feature type="domain" description="Thioredoxin" evidence="6">
    <location>
        <begin position="29"/>
        <end position="194"/>
    </location>
</feature>
<evidence type="ECO:0000313" key="8">
    <source>
        <dbReference type="EMBL" id="PHE92590.1"/>
    </source>
</evidence>
<dbReference type="PROSITE" id="PS51352">
    <property type="entry name" value="THIOREDOXIN_2"/>
    <property type="match status" value="1"/>
</dbReference>
<dbReference type="AlphaFoldDB" id="A0AAJ3V7N1"/>
<feature type="chain" id="PRO_5044472318" evidence="5">
    <location>
        <begin position="24"/>
        <end position="194"/>
    </location>
</feature>